<feature type="domain" description="Zn(2)-C6 fungal-type" evidence="9">
    <location>
        <begin position="24"/>
        <end position="53"/>
    </location>
</feature>
<dbReference type="Proteomes" id="UP000283841">
    <property type="component" value="Unassembled WGS sequence"/>
</dbReference>
<comment type="caution">
    <text evidence="10">The sequence shown here is derived from an EMBL/GenBank/DDBJ whole genome shotgun (WGS) entry which is preliminary data.</text>
</comment>
<keyword evidence="6" id="KW-0539">Nucleus</keyword>
<feature type="region of interest" description="Disordered" evidence="8">
    <location>
        <begin position="102"/>
        <end position="136"/>
    </location>
</feature>
<dbReference type="AlphaFoldDB" id="A0A443HLX9"/>
<evidence type="ECO:0000256" key="4">
    <source>
        <dbReference type="ARBA" id="ARBA00023125"/>
    </source>
</evidence>
<keyword evidence="4" id="KW-0238">DNA-binding</keyword>
<dbReference type="Pfam" id="PF00172">
    <property type="entry name" value="Zn_clus"/>
    <property type="match status" value="1"/>
</dbReference>
<dbReference type="GO" id="GO:0000981">
    <property type="term" value="F:DNA-binding transcription factor activity, RNA polymerase II-specific"/>
    <property type="evidence" value="ECO:0007669"/>
    <property type="project" value="InterPro"/>
</dbReference>
<keyword evidence="3" id="KW-0805">Transcription regulation</keyword>
<evidence type="ECO:0000256" key="7">
    <source>
        <dbReference type="SAM" id="Coils"/>
    </source>
</evidence>
<dbReference type="GO" id="GO:0006351">
    <property type="term" value="P:DNA-templated transcription"/>
    <property type="evidence" value="ECO:0007669"/>
    <property type="project" value="InterPro"/>
</dbReference>
<dbReference type="InterPro" id="IPR007219">
    <property type="entry name" value="XnlR_reg_dom"/>
</dbReference>
<dbReference type="GeneID" id="39603233"/>
<evidence type="ECO:0000256" key="1">
    <source>
        <dbReference type="ARBA" id="ARBA00004123"/>
    </source>
</evidence>
<feature type="region of interest" description="Disordered" evidence="8">
    <location>
        <begin position="1"/>
        <end position="21"/>
    </location>
</feature>
<keyword evidence="11" id="KW-1185">Reference proteome</keyword>
<reference evidence="10 11" key="1">
    <citation type="journal article" date="2018" name="Front. Microbiol.">
        <title>Genomic and genetic insights into a cosmopolitan fungus, Paecilomyces variotii (Eurotiales).</title>
        <authorList>
            <person name="Urquhart A.S."/>
            <person name="Mondo S.J."/>
            <person name="Makela M.R."/>
            <person name="Hane J.K."/>
            <person name="Wiebenga A."/>
            <person name="He G."/>
            <person name="Mihaltcheva S."/>
            <person name="Pangilinan J."/>
            <person name="Lipzen A."/>
            <person name="Barry K."/>
            <person name="de Vries R.P."/>
            <person name="Grigoriev I.V."/>
            <person name="Idnurm A."/>
        </authorList>
    </citation>
    <scope>NUCLEOTIDE SEQUENCE [LARGE SCALE GENOMIC DNA]</scope>
    <source>
        <strain evidence="10 11">CBS 101075</strain>
    </source>
</reference>
<dbReference type="PANTHER" id="PTHR31001">
    <property type="entry name" value="UNCHARACTERIZED TRANSCRIPTIONAL REGULATORY PROTEIN"/>
    <property type="match status" value="1"/>
</dbReference>
<evidence type="ECO:0000313" key="10">
    <source>
        <dbReference type="EMBL" id="RWQ92817.1"/>
    </source>
</evidence>
<comment type="subcellular location">
    <subcellularLocation>
        <location evidence="1">Nucleus</location>
    </subcellularLocation>
</comment>
<dbReference type="PANTHER" id="PTHR31001:SF50">
    <property type="entry name" value="ZN(II)2CYS6 TRANSCRIPTION FACTOR (EUROFUNG)"/>
    <property type="match status" value="1"/>
</dbReference>
<dbReference type="InterPro" id="IPR036864">
    <property type="entry name" value="Zn2-C6_fun-type_DNA-bd_sf"/>
</dbReference>
<evidence type="ECO:0000259" key="9">
    <source>
        <dbReference type="PROSITE" id="PS50048"/>
    </source>
</evidence>
<dbReference type="SMART" id="SM00906">
    <property type="entry name" value="Fungal_trans"/>
    <property type="match status" value="1"/>
</dbReference>
<dbReference type="RefSeq" id="XP_028482462.1">
    <property type="nucleotide sequence ID" value="XM_028633956.1"/>
</dbReference>
<dbReference type="SUPFAM" id="SSF57701">
    <property type="entry name" value="Zn2/Cys6 DNA-binding domain"/>
    <property type="match status" value="1"/>
</dbReference>
<dbReference type="GO" id="GO:0003677">
    <property type="term" value="F:DNA binding"/>
    <property type="evidence" value="ECO:0007669"/>
    <property type="project" value="UniProtKB-KW"/>
</dbReference>
<organism evidence="10 11">
    <name type="scientific">Byssochlamys spectabilis</name>
    <name type="common">Paecilomyces variotii</name>
    <dbReference type="NCBI Taxonomy" id="264951"/>
    <lineage>
        <taxon>Eukaryota</taxon>
        <taxon>Fungi</taxon>
        <taxon>Dikarya</taxon>
        <taxon>Ascomycota</taxon>
        <taxon>Pezizomycotina</taxon>
        <taxon>Eurotiomycetes</taxon>
        <taxon>Eurotiomycetidae</taxon>
        <taxon>Eurotiales</taxon>
        <taxon>Thermoascaceae</taxon>
        <taxon>Paecilomyces</taxon>
    </lineage>
</organism>
<dbReference type="CDD" id="cd12148">
    <property type="entry name" value="fungal_TF_MHR"/>
    <property type="match status" value="1"/>
</dbReference>
<feature type="compositionally biased region" description="Basic and acidic residues" evidence="8">
    <location>
        <begin position="111"/>
        <end position="130"/>
    </location>
</feature>
<gene>
    <name evidence="10" type="ORF">C8Q69DRAFT_72052</name>
</gene>
<keyword evidence="5" id="KW-0804">Transcription</keyword>
<name>A0A443HLX9_BYSSP</name>
<sequence>MADIQFRKSPQSGPSANGQMYSRSCQMCNRRKVRCSRSQPCTNCVKSKTDCVFPGPGRAPRRKKRPLKAELVARLDKLEEKIKGLTGELNVAQTQLLQRDASAIGPSAAEESPKKKERPIGTHQPQEHYRRCSVGPSENEKGRLVVDRKFSRYITHEALVSLGDQIKELQDLVGSPNNRSEDSDECGDLGKEYMHNDTFFLFGYSCFADSLCDFHPSIAQSQLLWEIYQQNVAPVIMIFHKPTLETLIRKASTKPDILDRTSEAVIFAVYFASVASMGPEERQRSLGEDHQSALQRYRFATQQALARAGFLQSRNLPLLQASVLFLTCLRQPGDAEFVWTMTAAIYRMAQGLGLHRDGSAFGLNPFETEIRRRLWWHIYLLDWQTAEYHAIGSQIKEGSYDTKLPLNINDSDLSPETMEMPEEHNGFTEMTFCLLRCEMTVAHCRLPHVTSAKGPVMLALEEHIYELAKIQVHLQEKYLRFCELSVPIQWVTDTVVRMVFARSWLVAHFSQWISNEIPLDSSVREQMFQTAIEVVELAYLLETDDRTVKWSWFFEAYMQWHAAAFILAELCDRQCSPEAHRAWSVVDRAIRRWSQKDFQKGVMILKPISRLMERASVIHGCCEPNTPDVLGASIQPLGSFKVSSHDCIPNDNEPGPCMVSLEGDEIPSPMDLFQDILFRDIL</sequence>
<dbReference type="Pfam" id="PF04082">
    <property type="entry name" value="Fungal_trans"/>
    <property type="match status" value="1"/>
</dbReference>
<dbReference type="SMART" id="SM00066">
    <property type="entry name" value="GAL4"/>
    <property type="match status" value="1"/>
</dbReference>
<evidence type="ECO:0000256" key="3">
    <source>
        <dbReference type="ARBA" id="ARBA00023015"/>
    </source>
</evidence>
<dbReference type="GO" id="GO:0005634">
    <property type="term" value="C:nucleus"/>
    <property type="evidence" value="ECO:0007669"/>
    <property type="project" value="UniProtKB-SubCell"/>
</dbReference>
<dbReference type="InterPro" id="IPR001138">
    <property type="entry name" value="Zn2Cys6_DnaBD"/>
</dbReference>
<dbReference type="InterPro" id="IPR050613">
    <property type="entry name" value="Sec_Metabolite_Reg"/>
</dbReference>
<dbReference type="PROSITE" id="PS50048">
    <property type="entry name" value="ZN2_CY6_FUNGAL_2"/>
    <property type="match status" value="1"/>
</dbReference>
<dbReference type="VEuPathDB" id="FungiDB:C8Q69DRAFT_72052"/>
<dbReference type="GO" id="GO:0008270">
    <property type="term" value="F:zinc ion binding"/>
    <property type="evidence" value="ECO:0007669"/>
    <property type="project" value="InterPro"/>
</dbReference>
<evidence type="ECO:0000256" key="5">
    <source>
        <dbReference type="ARBA" id="ARBA00023163"/>
    </source>
</evidence>
<dbReference type="STRING" id="264951.A0A443HLX9"/>
<dbReference type="Gene3D" id="4.10.240.10">
    <property type="entry name" value="Zn(2)-C6 fungal-type DNA-binding domain"/>
    <property type="match status" value="1"/>
</dbReference>
<feature type="coiled-coil region" evidence="7">
    <location>
        <begin position="68"/>
        <end position="95"/>
    </location>
</feature>
<accession>A0A443HLX9</accession>
<keyword evidence="2" id="KW-0479">Metal-binding</keyword>
<proteinExistence type="predicted"/>
<evidence type="ECO:0000256" key="6">
    <source>
        <dbReference type="ARBA" id="ARBA00023242"/>
    </source>
</evidence>
<dbReference type="CDD" id="cd00067">
    <property type="entry name" value="GAL4"/>
    <property type="match status" value="1"/>
</dbReference>
<evidence type="ECO:0000313" key="11">
    <source>
        <dbReference type="Proteomes" id="UP000283841"/>
    </source>
</evidence>
<keyword evidence="7" id="KW-0175">Coiled coil</keyword>
<evidence type="ECO:0000256" key="2">
    <source>
        <dbReference type="ARBA" id="ARBA00022723"/>
    </source>
</evidence>
<feature type="compositionally biased region" description="Polar residues" evidence="8">
    <location>
        <begin position="8"/>
        <end position="21"/>
    </location>
</feature>
<protein>
    <submittedName>
        <fullName evidence="10">C6 transcription factor</fullName>
    </submittedName>
</protein>
<evidence type="ECO:0000256" key="8">
    <source>
        <dbReference type="SAM" id="MobiDB-lite"/>
    </source>
</evidence>
<dbReference type="EMBL" id="RCNU01000011">
    <property type="protein sequence ID" value="RWQ92817.1"/>
    <property type="molecule type" value="Genomic_DNA"/>
</dbReference>